<feature type="transmembrane region" description="Helical" evidence="1">
    <location>
        <begin position="94"/>
        <end position="118"/>
    </location>
</feature>
<protein>
    <submittedName>
        <fullName evidence="3">Uncharacterized protein</fullName>
    </submittedName>
</protein>
<evidence type="ECO:0000313" key="5">
    <source>
        <dbReference type="Proteomes" id="UP001081709"/>
    </source>
</evidence>
<keyword evidence="1" id="KW-1133">Transmembrane helix</keyword>
<evidence type="ECO:0000313" key="4">
    <source>
        <dbReference type="Proteomes" id="UP001071478"/>
    </source>
</evidence>
<feature type="transmembrane region" description="Helical" evidence="1">
    <location>
        <begin position="69"/>
        <end position="88"/>
    </location>
</feature>
<feature type="transmembrane region" description="Helical" evidence="1">
    <location>
        <begin position="150"/>
        <end position="171"/>
    </location>
</feature>
<keyword evidence="1" id="KW-0472">Membrane</keyword>
<comment type="caution">
    <text evidence="3">The sequence shown here is derived from an EMBL/GenBank/DDBJ whole genome shotgun (WGS) entry which is preliminary data.</text>
</comment>
<dbReference type="EMBL" id="JAPMKV010000001">
    <property type="protein sequence ID" value="MCX7443992.1"/>
    <property type="molecule type" value="Genomic_DNA"/>
</dbReference>
<dbReference type="Proteomes" id="UP001081709">
    <property type="component" value="Unassembled WGS sequence"/>
</dbReference>
<gene>
    <name evidence="2" type="ORF">OS125_01865</name>
    <name evidence="3" type="ORF">OS129_01385</name>
</gene>
<organism evidence="3 4">
    <name type="scientific">Corynebacterium pygosceleis</name>
    <dbReference type="NCBI Taxonomy" id="2800406"/>
    <lineage>
        <taxon>Bacteria</taxon>
        <taxon>Bacillati</taxon>
        <taxon>Actinomycetota</taxon>
        <taxon>Actinomycetes</taxon>
        <taxon>Mycobacteriales</taxon>
        <taxon>Corynebacteriaceae</taxon>
        <taxon>Corynebacterium</taxon>
    </lineage>
</organism>
<feature type="transmembrane region" description="Helical" evidence="1">
    <location>
        <begin position="125"/>
        <end position="144"/>
    </location>
</feature>
<accession>A0A9Q4C749</accession>
<evidence type="ECO:0000256" key="1">
    <source>
        <dbReference type="SAM" id="Phobius"/>
    </source>
</evidence>
<feature type="transmembrane region" description="Helical" evidence="1">
    <location>
        <begin position="219"/>
        <end position="240"/>
    </location>
</feature>
<dbReference type="RefSeq" id="WP_248167161.1">
    <property type="nucleotide sequence ID" value="NZ_JALNJA010000001.1"/>
</dbReference>
<reference evidence="3" key="1">
    <citation type="submission" date="2022-11" db="EMBL/GenBank/DDBJ databases">
        <title>Corynebacterium sp. isolated from Penguins.</title>
        <authorList>
            <person name="Sedlar K."/>
            <person name="Svec P."/>
        </authorList>
    </citation>
    <scope>NUCLEOTIDE SEQUENCE</scope>
    <source>
        <strain evidence="2">P7003</strain>
        <strain evidence="3">P7374</strain>
    </source>
</reference>
<evidence type="ECO:0000313" key="3">
    <source>
        <dbReference type="EMBL" id="MCX7467536.1"/>
    </source>
</evidence>
<keyword evidence="1" id="KW-0812">Transmembrane</keyword>
<dbReference type="AlphaFoldDB" id="A0A9Q4C749"/>
<feature type="transmembrane region" description="Helical" evidence="1">
    <location>
        <begin position="37"/>
        <end position="57"/>
    </location>
</feature>
<feature type="transmembrane region" description="Helical" evidence="1">
    <location>
        <begin position="183"/>
        <end position="207"/>
    </location>
</feature>
<dbReference type="EMBL" id="JAPMKU010000001">
    <property type="protein sequence ID" value="MCX7467536.1"/>
    <property type="molecule type" value="Genomic_DNA"/>
</dbReference>
<name>A0A9Q4C749_9CORY</name>
<dbReference type="Proteomes" id="UP001071478">
    <property type="component" value="Unassembled WGS sequence"/>
</dbReference>
<proteinExistence type="predicted"/>
<evidence type="ECO:0000313" key="2">
    <source>
        <dbReference type="EMBL" id="MCX7443992.1"/>
    </source>
</evidence>
<sequence length="251" mass="25429">MPPNRSDVPAATASIAAAVAVLLATLGVTYTRSHIGYAGLAAATVAFGAASALAQLYRAGRMTVFRASSAAGGIALLTLGVLVAVSRFTTLDEVFTLTTLATVYLTPPAVVACLVGGIGQLPGRWAPRAGFSVLGAAATGWFALGPDTAATRGLVVVSAILALLGCVPVLADTRRGGGRHRGWRSVAVTVAAAILAATMVYAVVLAATPVTWWPARAPSIVLAWAYIIAAALPVVAGVTYRDRPAHPEMTG</sequence>
<keyword evidence="5" id="KW-1185">Reference proteome</keyword>